<keyword evidence="3" id="KW-1185">Reference proteome</keyword>
<dbReference type="EMBL" id="VCGU01000010">
    <property type="protein sequence ID" value="TRY69132.1"/>
    <property type="molecule type" value="Genomic_DNA"/>
</dbReference>
<dbReference type="GO" id="GO:0005813">
    <property type="term" value="C:centrosome"/>
    <property type="evidence" value="ECO:0007669"/>
    <property type="project" value="TreeGrafter"/>
</dbReference>
<gene>
    <name evidence="2" type="ORF">TCAL_02517</name>
</gene>
<proteinExistence type="predicted"/>
<dbReference type="PANTHER" id="PTHR12436:SF38">
    <property type="entry name" value="SAC3 DOMAIN-CONTAINING PROTEIN 1"/>
    <property type="match status" value="1"/>
</dbReference>
<dbReference type="OMA" id="YRLCESP"/>
<dbReference type="PANTHER" id="PTHR12436">
    <property type="entry name" value="80 KDA MCM3-ASSOCIATED PROTEIN"/>
    <property type="match status" value="1"/>
</dbReference>
<dbReference type="GO" id="GO:0051298">
    <property type="term" value="P:centrosome duplication"/>
    <property type="evidence" value="ECO:0007669"/>
    <property type="project" value="TreeGrafter"/>
</dbReference>
<dbReference type="InterPro" id="IPR045107">
    <property type="entry name" value="SAC3/GANP/THP3"/>
</dbReference>
<reference evidence="2 3" key="1">
    <citation type="journal article" date="2018" name="Nat. Ecol. Evol.">
        <title>Genomic signatures of mitonuclear coevolution across populations of Tigriopus californicus.</title>
        <authorList>
            <person name="Barreto F.S."/>
            <person name="Watson E.T."/>
            <person name="Lima T.G."/>
            <person name="Willett C.S."/>
            <person name="Edmands S."/>
            <person name="Li W."/>
            <person name="Burton R.S."/>
        </authorList>
    </citation>
    <scope>NUCLEOTIDE SEQUENCE [LARGE SCALE GENOMIC DNA]</scope>
    <source>
        <strain evidence="2 3">San Diego</strain>
    </source>
</reference>
<dbReference type="GO" id="GO:0051225">
    <property type="term" value="P:spindle assembly"/>
    <property type="evidence" value="ECO:0007669"/>
    <property type="project" value="TreeGrafter"/>
</dbReference>
<dbReference type="GO" id="GO:0005634">
    <property type="term" value="C:nucleus"/>
    <property type="evidence" value="ECO:0007669"/>
    <property type="project" value="TreeGrafter"/>
</dbReference>
<evidence type="ECO:0000259" key="1">
    <source>
        <dbReference type="Pfam" id="PF03399"/>
    </source>
</evidence>
<dbReference type="GO" id="GO:0005819">
    <property type="term" value="C:spindle"/>
    <property type="evidence" value="ECO:0007669"/>
    <property type="project" value="TreeGrafter"/>
</dbReference>
<evidence type="ECO:0000313" key="2">
    <source>
        <dbReference type="EMBL" id="TRY69132.1"/>
    </source>
</evidence>
<dbReference type="Pfam" id="PF03399">
    <property type="entry name" value="SAC3_GANP"/>
    <property type="match status" value="1"/>
</dbReference>
<accession>A0A553NUM3</accession>
<organism evidence="2 3">
    <name type="scientific">Tigriopus californicus</name>
    <name type="common">Marine copepod</name>
    <dbReference type="NCBI Taxonomy" id="6832"/>
    <lineage>
        <taxon>Eukaryota</taxon>
        <taxon>Metazoa</taxon>
        <taxon>Ecdysozoa</taxon>
        <taxon>Arthropoda</taxon>
        <taxon>Crustacea</taxon>
        <taxon>Multicrustacea</taxon>
        <taxon>Hexanauplia</taxon>
        <taxon>Copepoda</taxon>
        <taxon>Harpacticoida</taxon>
        <taxon>Harpacticidae</taxon>
        <taxon>Tigriopus</taxon>
    </lineage>
</organism>
<sequence>MGEWRVQYDPAMCPPAETQLRTQHEMVHFLERDPLCATELRLVKSFSRSAAGQKQNDPRNLRSPGVCLNATQYLIQEILYNHVSPFDKVRYHFIFDRLRAIRQDLVVQSVRSPILLAVLEICVRFHLLASHQLCHLDPGDFDHHINFSHCLGCLQDVLVLQEELAIDHPNRAEMTALFILANPGSPDALDWAVRLPASIRKLEIVHRSLRLAGQLEQGNWVGALKLMRTLPILHQLAVFQQWHKIVRHGLDVINQGFGSKTCRFPIATLNGWLNLDPGPPSTLIQILLHLGIPLDESRGYVHFRKQTSISSEKTIRLKPLPMISNNLKSINLKSFILQRSA</sequence>
<feature type="non-terminal residue" evidence="2">
    <location>
        <position position="341"/>
    </location>
</feature>
<feature type="domain" description="SAC3/GANP/THP3 conserved" evidence="1">
    <location>
        <begin position="12"/>
        <end position="277"/>
    </location>
</feature>
<dbReference type="InterPro" id="IPR005062">
    <property type="entry name" value="SAC3/GANP/THP3_conserved"/>
</dbReference>
<name>A0A553NUM3_TIGCA</name>
<dbReference type="AlphaFoldDB" id="A0A553NUM3"/>
<dbReference type="STRING" id="6832.A0A553NUM3"/>
<comment type="caution">
    <text evidence="2">The sequence shown here is derived from an EMBL/GenBank/DDBJ whole genome shotgun (WGS) entry which is preliminary data.</text>
</comment>
<evidence type="ECO:0000313" key="3">
    <source>
        <dbReference type="Proteomes" id="UP000318571"/>
    </source>
</evidence>
<protein>
    <recommendedName>
        <fullName evidence="1">SAC3/GANP/THP3 conserved domain-containing protein</fullName>
    </recommendedName>
</protein>
<dbReference type="Gene3D" id="1.25.40.990">
    <property type="match status" value="1"/>
</dbReference>
<dbReference type="Proteomes" id="UP000318571">
    <property type="component" value="Chromosome 1"/>
</dbReference>